<keyword evidence="10" id="KW-0418">Kinase</keyword>
<sequence>MGSWRFSSAHSTVSSISATGFNECFWEKKVERSATEDDLFKYTAQRWLWNERDQLQRRYLRFDLKALIKVAEDAAGAGSTCAEVSRLPEGNFNKTFLVKMQNGREVIARLPNPNAGRSHYTTASEVATMDYMRDRLKIPSPNVLAYSTQASANSVGAEYIIMDKCPGIELGRVWDDLPGKKRIEIVRQLAGFTARLSKAPFPAYGSLYYSKDISDVNSRTVDDIFSVGPTVSRTWFDDKRAEVDVHRGPWSSAEEVVNAIINREVACLNTFSEFPRDRQQGIFNGPGGFRPSKTYKMSVIEDVRRILPYIIPKDDAYTASIPWHNDLHTDNIFVSQNHTTEVTGIIDWQGAHLSPAFLHVHYPSLIEYDGPILAVFEQPQLPSDFADLDPVAKKAARELHTAQSIWGLYQIFTQKQAPDLLRTLRYRDTLPCQIIALVGSIFDDGEIYIQSLLSQLAVPDIWKQVVRSDAPCPLAYSEDQLSKQKNELAKWERDIERKARVIAEVGAYTGWDGAVSPEEFDTVSHRLEEAKKDFLNQESESVSGSASASFHERQQWETAWPFQDDIR</sequence>
<dbReference type="SUPFAM" id="SSF56112">
    <property type="entry name" value="Protein kinase-like (PK-like)"/>
    <property type="match status" value="1"/>
</dbReference>
<dbReference type="GO" id="GO:0005739">
    <property type="term" value="C:mitochondrion"/>
    <property type="evidence" value="ECO:0007669"/>
    <property type="project" value="UniProtKB-SubCell"/>
</dbReference>
<dbReference type="Proteomes" id="UP000800092">
    <property type="component" value="Unassembled WGS sequence"/>
</dbReference>
<dbReference type="EMBL" id="ML991851">
    <property type="protein sequence ID" value="KAF2229901.1"/>
    <property type="molecule type" value="Genomic_DNA"/>
</dbReference>
<proteinExistence type="inferred from homology"/>
<dbReference type="PANTHER" id="PTHR36091">
    <property type="entry name" value="ALTERED INHERITANCE OF MITOCHONDRIA PROTEIN 9, MITOCHONDRIAL"/>
    <property type="match status" value="1"/>
</dbReference>
<evidence type="ECO:0000256" key="7">
    <source>
        <dbReference type="SAM" id="Coils"/>
    </source>
</evidence>
<protein>
    <recommendedName>
        <fullName evidence="3">Altered inheritance of mitochondria protein 9, mitochondrial</fullName>
    </recommendedName>
    <alternativeName>
        <fullName evidence="6">Found in mitochondrial proteome protein 29</fullName>
    </alternativeName>
</protein>
<comment type="similarity">
    <text evidence="2">Belongs to the AIM9 family.</text>
</comment>
<dbReference type="GO" id="GO:0016301">
    <property type="term" value="F:kinase activity"/>
    <property type="evidence" value="ECO:0007669"/>
    <property type="project" value="UniProtKB-KW"/>
</dbReference>
<keyword evidence="5" id="KW-0496">Mitochondrion</keyword>
<evidence type="ECO:0000256" key="2">
    <source>
        <dbReference type="ARBA" id="ARBA00005543"/>
    </source>
</evidence>
<gene>
    <name evidence="10" type="ORF">EV356DRAFT_520495</name>
</gene>
<evidence type="ECO:0000256" key="6">
    <source>
        <dbReference type="ARBA" id="ARBA00031849"/>
    </source>
</evidence>
<feature type="coiled-coil region" evidence="7">
    <location>
        <begin position="474"/>
        <end position="501"/>
    </location>
</feature>
<evidence type="ECO:0000256" key="3">
    <source>
        <dbReference type="ARBA" id="ARBA00016197"/>
    </source>
</evidence>
<dbReference type="AlphaFoldDB" id="A0A6A6GWE1"/>
<evidence type="ECO:0000259" key="9">
    <source>
        <dbReference type="Pfam" id="PF01636"/>
    </source>
</evidence>
<reference evidence="10" key="1">
    <citation type="journal article" date="2020" name="Stud. Mycol.">
        <title>101 Dothideomycetes genomes: a test case for predicting lifestyles and emergence of pathogens.</title>
        <authorList>
            <person name="Haridas S."/>
            <person name="Albert R."/>
            <person name="Binder M."/>
            <person name="Bloem J."/>
            <person name="Labutti K."/>
            <person name="Salamov A."/>
            <person name="Andreopoulos B."/>
            <person name="Baker S."/>
            <person name="Barry K."/>
            <person name="Bills G."/>
            <person name="Bluhm B."/>
            <person name="Cannon C."/>
            <person name="Castanera R."/>
            <person name="Culley D."/>
            <person name="Daum C."/>
            <person name="Ezra D."/>
            <person name="Gonzalez J."/>
            <person name="Henrissat B."/>
            <person name="Kuo A."/>
            <person name="Liang C."/>
            <person name="Lipzen A."/>
            <person name="Lutzoni F."/>
            <person name="Magnuson J."/>
            <person name="Mondo S."/>
            <person name="Nolan M."/>
            <person name="Ohm R."/>
            <person name="Pangilinan J."/>
            <person name="Park H.-J."/>
            <person name="Ramirez L."/>
            <person name="Alfaro M."/>
            <person name="Sun H."/>
            <person name="Tritt A."/>
            <person name="Yoshinaga Y."/>
            <person name="Zwiers L.-H."/>
            <person name="Turgeon B."/>
            <person name="Goodwin S."/>
            <person name="Spatafora J."/>
            <person name="Crous P."/>
            <person name="Grigoriev I."/>
        </authorList>
    </citation>
    <scope>NUCLEOTIDE SEQUENCE</scope>
    <source>
        <strain evidence="10">Tuck. ex Michener</strain>
    </source>
</reference>
<keyword evidence="11" id="KW-1185">Reference proteome</keyword>
<evidence type="ECO:0000313" key="10">
    <source>
        <dbReference type="EMBL" id="KAF2229901.1"/>
    </source>
</evidence>
<dbReference type="PANTHER" id="PTHR36091:SF1">
    <property type="entry name" value="ALTERED INHERITANCE OF MITOCHONDRIA PROTEIN 9, MITOCHONDRIAL"/>
    <property type="match status" value="1"/>
</dbReference>
<dbReference type="InterPro" id="IPR011009">
    <property type="entry name" value="Kinase-like_dom_sf"/>
</dbReference>
<feature type="compositionally biased region" description="Low complexity" evidence="8">
    <location>
        <begin position="538"/>
        <end position="549"/>
    </location>
</feature>
<evidence type="ECO:0000256" key="4">
    <source>
        <dbReference type="ARBA" id="ARBA00022946"/>
    </source>
</evidence>
<dbReference type="InterPro" id="IPR002575">
    <property type="entry name" value="Aminoglycoside_PTrfase"/>
</dbReference>
<evidence type="ECO:0000256" key="1">
    <source>
        <dbReference type="ARBA" id="ARBA00004173"/>
    </source>
</evidence>
<feature type="domain" description="Aminoglycoside phosphotransferase" evidence="9">
    <location>
        <begin position="84"/>
        <end position="356"/>
    </location>
</feature>
<keyword evidence="7" id="KW-0175">Coiled coil</keyword>
<evidence type="ECO:0000256" key="8">
    <source>
        <dbReference type="SAM" id="MobiDB-lite"/>
    </source>
</evidence>
<keyword evidence="10" id="KW-0808">Transferase</keyword>
<keyword evidence="4" id="KW-0809">Transit peptide</keyword>
<dbReference type="OrthoDB" id="2906425at2759"/>
<name>A0A6A6GWE1_VIRVR</name>
<dbReference type="Gene3D" id="3.30.200.20">
    <property type="entry name" value="Phosphorylase Kinase, domain 1"/>
    <property type="match status" value="1"/>
</dbReference>
<organism evidence="10 11">
    <name type="scientific">Viridothelium virens</name>
    <name type="common">Speckled blister lichen</name>
    <name type="synonym">Trypethelium virens</name>
    <dbReference type="NCBI Taxonomy" id="1048519"/>
    <lineage>
        <taxon>Eukaryota</taxon>
        <taxon>Fungi</taxon>
        <taxon>Dikarya</taxon>
        <taxon>Ascomycota</taxon>
        <taxon>Pezizomycotina</taxon>
        <taxon>Dothideomycetes</taxon>
        <taxon>Dothideomycetes incertae sedis</taxon>
        <taxon>Trypetheliales</taxon>
        <taxon>Trypetheliaceae</taxon>
        <taxon>Viridothelium</taxon>
    </lineage>
</organism>
<comment type="subcellular location">
    <subcellularLocation>
        <location evidence="1">Mitochondrion</location>
    </subcellularLocation>
</comment>
<feature type="region of interest" description="Disordered" evidence="8">
    <location>
        <begin position="535"/>
        <end position="567"/>
    </location>
</feature>
<dbReference type="Pfam" id="PF01636">
    <property type="entry name" value="APH"/>
    <property type="match status" value="1"/>
</dbReference>
<dbReference type="Gene3D" id="3.90.1200.10">
    <property type="match status" value="1"/>
</dbReference>
<dbReference type="InterPro" id="IPR051035">
    <property type="entry name" value="Mito_inheritance_9"/>
</dbReference>
<evidence type="ECO:0000256" key="5">
    <source>
        <dbReference type="ARBA" id="ARBA00023128"/>
    </source>
</evidence>
<evidence type="ECO:0000313" key="11">
    <source>
        <dbReference type="Proteomes" id="UP000800092"/>
    </source>
</evidence>
<accession>A0A6A6GWE1</accession>